<dbReference type="Proteomes" id="UP000827986">
    <property type="component" value="Unassembled WGS sequence"/>
</dbReference>
<accession>A0A9D3XM80</accession>
<dbReference type="CDD" id="cd06265">
    <property type="entry name" value="RNase_A_canonical"/>
    <property type="match status" value="1"/>
</dbReference>
<evidence type="ECO:0000256" key="3">
    <source>
        <dbReference type="ARBA" id="ARBA00022525"/>
    </source>
</evidence>
<gene>
    <name evidence="6" type="ORF">KIL84_009577</name>
</gene>
<keyword evidence="4" id="KW-1015">Disulfide bond</keyword>
<dbReference type="GO" id="GO:0005576">
    <property type="term" value="C:extracellular region"/>
    <property type="evidence" value="ECO:0007669"/>
    <property type="project" value="UniProtKB-SubCell"/>
</dbReference>
<comment type="caution">
    <text evidence="6">The sequence shown here is derived from an EMBL/GenBank/DDBJ whole genome shotgun (WGS) entry which is preliminary data.</text>
</comment>
<dbReference type="PANTHER" id="PTHR11437:SF10">
    <property type="entry name" value="ANGIOGENIN-RELATED"/>
    <property type="match status" value="1"/>
</dbReference>
<keyword evidence="7" id="KW-1185">Reference proteome</keyword>
<dbReference type="EMBL" id="JAHDVG010000467">
    <property type="protein sequence ID" value="KAH1181823.1"/>
    <property type="molecule type" value="Genomic_DNA"/>
</dbReference>
<dbReference type="SUPFAM" id="SSF54076">
    <property type="entry name" value="RNase A-like"/>
    <property type="match status" value="1"/>
</dbReference>
<dbReference type="SMART" id="SM00092">
    <property type="entry name" value="RNAse_Pc"/>
    <property type="match status" value="1"/>
</dbReference>
<dbReference type="Gene3D" id="3.10.130.10">
    <property type="entry name" value="Ribonuclease A-like domain"/>
    <property type="match status" value="1"/>
</dbReference>
<sequence>MFPCSPDLCCLFPNHAWGPAGTLLLIARYQEALLTQLHSRFIPPTPPPPSLAGLYINLSKTGRRIRVRFSSAEAGIHRSDDSKGTRTWVDPVTDAAMALRGPCPLLFLTLILLAAGQDDVIIRPTDSYPKFVSEHIDFPKTRPPTGLTYCNYMMRRLNQKLGMCKLIHTFIHAPTRRIQTICTTGGRCNQNNECDSNAPYHLTTCRVRSPPRPPNCIYTGKSKTRRIRVACNQGLPVRFIRVL</sequence>
<evidence type="ECO:0000256" key="1">
    <source>
        <dbReference type="ARBA" id="ARBA00004613"/>
    </source>
</evidence>
<name>A0A9D3XM80_9SAUR</name>
<dbReference type="GO" id="GO:0004540">
    <property type="term" value="F:RNA nuclease activity"/>
    <property type="evidence" value="ECO:0007669"/>
    <property type="project" value="TreeGrafter"/>
</dbReference>
<evidence type="ECO:0000313" key="6">
    <source>
        <dbReference type="EMBL" id="KAH1181823.1"/>
    </source>
</evidence>
<evidence type="ECO:0000256" key="4">
    <source>
        <dbReference type="ARBA" id="ARBA00023157"/>
    </source>
</evidence>
<evidence type="ECO:0000259" key="5">
    <source>
        <dbReference type="SMART" id="SM00092"/>
    </source>
</evidence>
<dbReference type="InterPro" id="IPR036816">
    <property type="entry name" value="RNaseA-like_dom_sf"/>
</dbReference>
<comment type="similarity">
    <text evidence="2">Belongs to the pancreatic ribonuclease family.</text>
</comment>
<keyword evidence="3" id="KW-0964">Secreted</keyword>
<dbReference type="GO" id="GO:0003676">
    <property type="term" value="F:nucleic acid binding"/>
    <property type="evidence" value="ECO:0007669"/>
    <property type="project" value="InterPro"/>
</dbReference>
<comment type="subcellular location">
    <subcellularLocation>
        <location evidence="1">Secreted</location>
    </subcellularLocation>
</comment>
<dbReference type="InterPro" id="IPR001427">
    <property type="entry name" value="RNaseA"/>
</dbReference>
<dbReference type="PANTHER" id="PTHR11437">
    <property type="entry name" value="RIBONUCLEASE"/>
    <property type="match status" value="1"/>
</dbReference>
<proteinExistence type="inferred from homology"/>
<dbReference type="GO" id="GO:0050830">
    <property type="term" value="P:defense response to Gram-positive bacterium"/>
    <property type="evidence" value="ECO:0007669"/>
    <property type="project" value="TreeGrafter"/>
</dbReference>
<feature type="domain" description="Ribonuclease A-domain" evidence="5">
    <location>
        <begin position="124"/>
        <end position="243"/>
    </location>
</feature>
<dbReference type="Pfam" id="PF00074">
    <property type="entry name" value="RnaseA"/>
    <property type="match status" value="1"/>
</dbReference>
<evidence type="ECO:0000313" key="7">
    <source>
        <dbReference type="Proteomes" id="UP000827986"/>
    </source>
</evidence>
<dbReference type="InterPro" id="IPR023412">
    <property type="entry name" value="RNaseA_domain"/>
</dbReference>
<dbReference type="AlphaFoldDB" id="A0A9D3XM80"/>
<dbReference type="PRINTS" id="PR00794">
    <property type="entry name" value="RIBONUCLEASE"/>
</dbReference>
<protein>
    <recommendedName>
        <fullName evidence="5">Ribonuclease A-domain domain-containing protein</fullName>
    </recommendedName>
</protein>
<evidence type="ECO:0000256" key="2">
    <source>
        <dbReference type="ARBA" id="ARBA00005600"/>
    </source>
</evidence>
<organism evidence="6 7">
    <name type="scientific">Mauremys mutica</name>
    <name type="common">yellowpond turtle</name>
    <dbReference type="NCBI Taxonomy" id="74926"/>
    <lineage>
        <taxon>Eukaryota</taxon>
        <taxon>Metazoa</taxon>
        <taxon>Chordata</taxon>
        <taxon>Craniata</taxon>
        <taxon>Vertebrata</taxon>
        <taxon>Euteleostomi</taxon>
        <taxon>Archelosauria</taxon>
        <taxon>Testudinata</taxon>
        <taxon>Testudines</taxon>
        <taxon>Cryptodira</taxon>
        <taxon>Durocryptodira</taxon>
        <taxon>Testudinoidea</taxon>
        <taxon>Geoemydidae</taxon>
        <taxon>Geoemydinae</taxon>
        <taxon>Mauremys</taxon>
    </lineage>
</organism>
<reference evidence="6" key="1">
    <citation type="submission" date="2021-09" db="EMBL/GenBank/DDBJ databases">
        <title>The genome of Mauremys mutica provides insights into the evolution of semi-aquatic lifestyle.</title>
        <authorList>
            <person name="Gong S."/>
            <person name="Gao Y."/>
        </authorList>
    </citation>
    <scope>NUCLEOTIDE SEQUENCE</scope>
    <source>
        <strain evidence="6">MM-2020</strain>
        <tissue evidence="6">Muscle</tissue>
    </source>
</reference>